<dbReference type="OrthoDB" id="689242at2759"/>
<keyword evidence="1" id="KW-0732">Signal</keyword>
<dbReference type="Proteomes" id="UP000275267">
    <property type="component" value="Unassembled WGS sequence"/>
</dbReference>
<dbReference type="PANTHER" id="PTHR33181:SF19">
    <property type="entry name" value="OS04G0658200 PROTEIN"/>
    <property type="match status" value="1"/>
</dbReference>
<evidence type="ECO:0000313" key="3">
    <source>
        <dbReference type="Proteomes" id="UP000275267"/>
    </source>
</evidence>
<gene>
    <name evidence="2" type="ORF">C2845_PM15G24020</name>
</gene>
<protein>
    <submittedName>
        <fullName evidence="2">Uncharacterized protein</fullName>
    </submittedName>
</protein>
<proteinExistence type="predicted"/>
<accession>A0A3L6Q8W1</accession>
<organism evidence="2 3">
    <name type="scientific">Panicum miliaceum</name>
    <name type="common">Proso millet</name>
    <name type="synonym">Broomcorn millet</name>
    <dbReference type="NCBI Taxonomy" id="4540"/>
    <lineage>
        <taxon>Eukaryota</taxon>
        <taxon>Viridiplantae</taxon>
        <taxon>Streptophyta</taxon>
        <taxon>Embryophyta</taxon>
        <taxon>Tracheophyta</taxon>
        <taxon>Spermatophyta</taxon>
        <taxon>Magnoliopsida</taxon>
        <taxon>Liliopsida</taxon>
        <taxon>Poales</taxon>
        <taxon>Poaceae</taxon>
        <taxon>PACMAD clade</taxon>
        <taxon>Panicoideae</taxon>
        <taxon>Panicodae</taxon>
        <taxon>Paniceae</taxon>
        <taxon>Panicinae</taxon>
        <taxon>Panicum</taxon>
        <taxon>Panicum sect. Panicum</taxon>
    </lineage>
</organism>
<comment type="caution">
    <text evidence="2">The sequence shown here is derived from an EMBL/GenBank/DDBJ whole genome shotgun (WGS) entry which is preliminary data.</text>
</comment>
<dbReference type="AlphaFoldDB" id="A0A3L6Q8W1"/>
<evidence type="ECO:0000256" key="1">
    <source>
        <dbReference type="SAM" id="SignalP"/>
    </source>
</evidence>
<name>A0A3L6Q8W1_PANMI</name>
<dbReference type="PANTHER" id="PTHR33181">
    <property type="entry name" value="OS01G0778500 PROTEIN"/>
    <property type="match status" value="1"/>
</dbReference>
<sequence length="136" mass="15565">MSPVTTEVLSLLVVVLRGYKQCLDSARQPRPTRAPAAAPWHLSGGRRNGLPEARKHHIFHSPVTLTQKEGLVTYGRGALVKLHDDIQTCAYEDVQVMWEMLQRSETERLAREPSPKGARALVWLRRHHKMDPRRRC</sequence>
<dbReference type="EMBL" id="PQIB02000013">
    <property type="protein sequence ID" value="RLM75052.1"/>
    <property type="molecule type" value="Genomic_DNA"/>
</dbReference>
<reference evidence="3" key="1">
    <citation type="journal article" date="2019" name="Nat. Commun.">
        <title>The genome of broomcorn millet.</title>
        <authorList>
            <person name="Zou C."/>
            <person name="Miki D."/>
            <person name="Li D."/>
            <person name="Tang Q."/>
            <person name="Xiao L."/>
            <person name="Rajput S."/>
            <person name="Deng P."/>
            <person name="Jia W."/>
            <person name="Huang R."/>
            <person name="Zhang M."/>
            <person name="Sun Y."/>
            <person name="Hu J."/>
            <person name="Fu X."/>
            <person name="Schnable P.S."/>
            <person name="Li F."/>
            <person name="Zhang H."/>
            <person name="Feng B."/>
            <person name="Zhu X."/>
            <person name="Liu R."/>
            <person name="Schnable J.C."/>
            <person name="Zhu J.-K."/>
            <person name="Zhang H."/>
        </authorList>
    </citation>
    <scope>NUCLEOTIDE SEQUENCE [LARGE SCALE GENOMIC DNA]</scope>
</reference>
<evidence type="ECO:0000313" key="2">
    <source>
        <dbReference type="EMBL" id="RLM75052.1"/>
    </source>
</evidence>
<keyword evidence="3" id="KW-1185">Reference proteome</keyword>
<feature type="chain" id="PRO_5017937486" evidence="1">
    <location>
        <begin position="19"/>
        <end position="136"/>
    </location>
</feature>
<feature type="signal peptide" evidence="1">
    <location>
        <begin position="1"/>
        <end position="18"/>
    </location>
</feature>